<name>A0A183NQ70_9TREM</name>
<reference evidence="1 2" key="1">
    <citation type="submission" date="2018-11" db="EMBL/GenBank/DDBJ databases">
        <authorList>
            <consortium name="Pathogen Informatics"/>
        </authorList>
    </citation>
    <scope>NUCLEOTIDE SEQUENCE [LARGE SCALE GENOMIC DNA]</scope>
    <source>
        <strain>Denwood</strain>
        <strain evidence="2">Zambia</strain>
    </source>
</reference>
<accession>A0A183NQ70</accession>
<evidence type="ECO:0000313" key="1">
    <source>
        <dbReference type="EMBL" id="VDP04654.1"/>
    </source>
</evidence>
<organism evidence="1 2">
    <name type="scientific">Schistosoma mattheei</name>
    <dbReference type="NCBI Taxonomy" id="31246"/>
    <lineage>
        <taxon>Eukaryota</taxon>
        <taxon>Metazoa</taxon>
        <taxon>Spiralia</taxon>
        <taxon>Lophotrochozoa</taxon>
        <taxon>Platyhelminthes</taxon>
        <taxon>Trematoda</taxon>
        <taxon>Digenea</taxon>
        <taxon>Strigeidida</taxon>
        <taxon>Schistosomatoidea</taxon>
        <taxon>Schistosomatidae</taxon>
        <taxon>Schistosoma</taxon>
    </lineage>
</organism>
<dbReference type="Proteomes" id="UP000269396">
    <property type="component" value="Unassembled WGS sequence"/>
</dbReference>
<protein>
    <submittedName>
        <fullName evidence="1">Uncharacterized protein</fullName>
    </submittedName>
</protein>
<gene>
    <name evidence="1" type="ORF">SMTD_LOCUS4256</name>
</gene>
<evidence type="ECO:0000313" key="2">
    <source>
        <dbReference type="Proteomes" id="UP000269396"/>
    </source>
</evidence>
<dbReference type="AlphaFoldDB" id="A0A183NQ70"/>
<dbReference type="EMBL" id="UZAL01011081">
    <property type="protein sequence ID" value="VDP04654.1"/>
    <property type="molecule type" value="Genomic_DNA"/>
</dbReference>
<proteinExistence type="predicted"/>
<keyword evidence="2" id="KW-1185">Reference proteome</keyword>
<sequence length="42" mass="4835">MLSAAVDIIQKQDVRWFFSKGFMNFCLSEAIVGSPLFVRILR</sequence>